<keyword evidence="2" id="KW-1185">Reference proteome</keyword>
<reference evidence="1 2" key="1">
    <citation type="submission" date="2016-11" db="EMBL/GenBank/DDBJ databases">
        <authorList>
            <person name="Jaros S."/>
            <person name="Januszkiewicz K."/>
            <person name="Wedrychowicz H."/>
        </authorList>
    </citation>
    <scope>NUCLEOTIDE SEQUENCE [LARGE SCALE GENOMIC DNA]</scope>
    <source>
        <strain evidence="1 2">DSM 15970</strain>
    </source>
</reference>
<sequence>MTNKQVISTVMDLMEHCDSYDSCDRCILKMENKKCMLRNMTLAEVLVELAEPVIRRTRQIWVMFKDMEAAEEHLNYLDGISHNNNHRDWGDANEKNEIIVYLQNEAQKRVMRCDWDVSDDVIEELKNKIGPEKIKIVDSTKGE</sequence>
<dbReference type="STRING" id="1122934.SAMN02745691_01043"/>
<evidence type="ECO:0000313" key="2">
    <source>
        <dbReference type="Proteomes" id="UP000184342"/>
    </source>
</evidence>
<organism evidence="1 2">
    <name type="scientific">Parasporobacterium paucivorans DSM 15970</name>
    <dbReference type="NCBI Taxonomy" id="1122934"/>
    <lineage>
        <taxon>Bacteria</taxon>
        <taxon>Bacillati</taxon>
        <taxon>Bacillota</taxon>
        <taxon>Clostridia</taxon>
        <taxon>Lachnospirales</taxon>
        <taxon>Lachnospiraceae</taxon>
        <taxon>Parasporobacterium</taxon>
    </lineage>
</organism>
<gene>
    <name evidence="1" type="ORF">SAMN02745691_01043</name>
</gene>
<accession>A0A1M6F3W2</accession>
<dbReference type="RefSeq" id="WP_073993304.1">
    <property type="nucleotide sequence ID" value="NZ_FQYT01000009.1"/>
</dbReference>
<protein>
    <submittedName>
        <fullName evidence="1">Uncharacterized protein</fullName>
    </submittedName>
</protein>
<evidence type="ECO:0000313" key="1">
    <source>
        <dbReference type="EMBL" id="SHI92365.1"/>
    </source>
</evidence>
<name>A0A1M6F3W2_9FIRM</name>
<dbReference type="EMBL" id="FQYT01000009">
    <property type="protein sequence ID" value="SHI92365.1"/>
    <property type="molecule type" value="Genomic_DNA"/>
</dbReference>
<dbReference type="AlphaFoldDB" id="A0A1M6F3W2"/>
<dbReference type="Proteomes" id="UP000184342">
    <property type="component" value="Unassembled WGS sequence"/>
</dbReference>
<proteinExistence type="predicted"/>